<organism evidence="10 11">
    <name type="scientific">Mesorhabditis belari</name>
    <dbReference type="NCBI Taxonomy" id="2138241"/>
    <lineage>
        <taxon>Eukaryota</taxon>
        <taxon>Metazoa</taxon>
        <taxon>Ecdysozoa</taxon>
        <taxon>Nematoda</taxon>
        <taxon>Chromadorea</taxon>
        <taxon>Rhabditida</taxon>
        <taxon>Rhabditina</taxon>
        <taxon>Rhabditomorpha</taxon>
        <taxon>Rhabditoidea</taxon>
        <taxon>Rhabditidae</taxon>
        <taxon>Mesorhabditinae</taxon>
        <taxon>Mesorhabditis</taxon>
    </lineage>
</organism>
<keyword evidence="10" id="KW-1185">Reference proteome</keyword>
<evidence type="ECO:0000256" key="2">
    <source>
        <dbReference type="ARBA" id="ARBA00006260"/>
    </source>
</evidence>
<dbReference type="InterPro" id="IPR036322">
    <property type="entry name" value="WD40_repeat_dom_sf"/>
</dbReference>
<sequence>MSGCPVQHWDLGVGPINCHAWNKDRSQIAVSTSDCEIYIFEWTKGSWVNIHVLKEHDFPVTGIDWAPNSNRIVSCSQDKNAYVWTFEGNQWKPELVFIRLSRAATCVKWSPLENKFAVGSGSKLVAICYYEKENNWWIAKHIKKPIKSTVKCIDWHPDNVLIAIGSCDLKARVFSAYIKEVDEKPSPNPWGSKMPLGTLLCEQAVKGWVNHISFSPSGCRLAWVAHDASIGFIDANVDNNTAQIVRTPNLPFTSIKWITENSAIAGGHDCYPTLVTVKDGKLVIVCKLDIPAAEKSKVSNTALELFKSIDKRSALEHANIKLNTMHQNFITEIQPHSGSSQNILKFSTCSVDGQVALWDLKNNTAVIH</sequence>
<reference evidence="11" key="1">
    <citation type="submission" date="2024-02" db="UniProtKB">
        <authorList>
            <consortium name="WormBaseParasite"/>
        </authorList>
    </citation>
    <scope>IDENTIFICATION</scope>
</reference>
<dbReference type="Pfam" id="PF00400">
    <property type="entry name" value="WD40"/>
    <property type="match status" value="2"/>
</dbReference>
<dbReference type="GO" id="GO:0034314">
    <property type="term" value="P:Arp2/3 complex-mediated actin nucleation"/>
    <property type="evidence" value="ECO:0007669"/>
    <property type="project" value="UniProtKB-UniRule"/>
</dbReference>
<evidence type="ECO:0000256" key="4">
    <source>
        <dbReference type="ARBA" id="ARBA00022574"/>
    </source>
</evidence>
<dbReference type="InterPro" id="IPR017383">
    <property type="entry name" value="ARPC1"/>
</dbReference>
<dbReference type="PANTHER" id="PTHR10709:SF2">
    <property type="entry name" value="ACTIN-RELATED PROTEIN 2_3 COMPLEX SUBUNIT"/>
    <property type="match status" value="1"/>
</dbReference>
<evidence type="ECO:0000313" key="11">
    <source>
        <dbReference type="WBParaSite" id="MBELARI_LOCUS11045"/>
    </source>
</evidence>
<comment type="similarity">
    <text evidence="2 8">Belongs to the WD repeat ARPC1 family.</text>
</comment>
<keyword evidence="3 8" id="KW-0963">Cytoplasm</keyword>
<evidence type="ECO:0000256" key="6">
    <source>
        <dbReference type="ARBA" id="ARBA00023203"/>
    </source>
</evidence>
<protein>
    <recommendedName>
        <fullName evidence="8">Actin-related protein 2/3 complex subunit</fullName>
    </recommendedName>
</protein>
<dbReference type="InterPro" id="IPR001680">
    <property type="entry name" value="WD40_rpt"/>
</dbReference>
<proteinExistence type="inferred from homology"/>
<dbReference type="PANTHER" id="PTHR10709">
    <property type="entry name" value="ACTIN-RELATED PROTEIN 2/3 COMPLEX SUBUNIT 1"/>
    <property type="match status" value="1"/>
</dbReference>
<dbReference type="SMART" id="SM00320">
    <property type="entry name" value="WD40"/>
    <property type="match status" value="6"/>
</dbReference>
<dbReference type="Proteomes" id="UP000887575">
    <property type="component" value="Unassembled WGS sequence"/>
</dbReference>
<comment type="subcellular location">
    <subcellularLocation>
        <location evidence="1">Cytoplasm</location>
        <location evidence="1">Cytoskeleton</location>
    </subcellularLocation>
</comment>
<evidence type="ECO:0000256" key="9">
    <source>
        <dbReference type="PROSITE-ProRule" id="PRU00221"/>
    </source>
</evidence>
<dbReference type="PROSITE" id="PS50294">
    <property type="entry name" value="WD_REPEATS_REGION"/>
    <property type="match status" value="1"/>
</dbReference>
<comment type="function">
    <text evidence="8">Functions as component of the Arp2/3 complex which is involved in regulation of actin polymerization and together with an activating nucleation-promoting factor (NPF) mediates the formation of branched actin networks.</text>
</comment>
<dbReference type="Gene3D" id="2.130.10.10">
    <property type="entry name" value="YVTN repeat-like/Quinoprotein amine dehydrogenase"/>
    <property type="match status" value="1"/>
</dbReference>
<dbReference type="InterPro" id="IPR015943">
    <property type="entry name" value="WD40/YVTN_repeat-like_dom_sf"/>
</dbReference>
<keyword evidence="5" id="KW-0677">Repeat</keyword>
<evidence type="ECO:0000256" key="7">
    <source>
        <dbReference type="ARBA" id="ARBA00023212"/>
    </source>
</evidence>
<evidence type="ECO:0000256" key="8">
    <source>
        <dbReference type="PIRNR" id="PIRNR038093"/>
    </source>
</evidence>
<keyword evidence="6 8" id="KW-0009">Actin-binding</keyword>
<dbReference type="GO" id="GO:0051015">
    <property type="term" value="F:actin filament binding"/>
    <property type="evidence" value="ECO:0007669"/>
    <property type="project" value="TreeGrafter"/>
</dbReference>
<feature type="repeat" description="WD" evidence="9">
    <location>
        <begin position="53"/>
        <end position="84"/>
    </location>
</feature>
<evidence type="ECO:0000256" key="1">
    <source>
        <dbReference type="ARBA" id="ARBA00004245"/>
    </source>
</evidence>
<evidence type="ECO:0000256" key="5">
    <source>
        <dbReference type="ARBA" id="ARBA00022737"/>
    </source>
</evidence>
<dbReference type="GO" id="GO:0005885">
    <property type="term" value="C:Arp2/3 protein complex"/>
    <property type="evidence" value="ECO:0007669"/>
    <property type="project" value="UniProtKB-UniRule"/>
</dbReference>
<dbReference type="SUPFAM" id="SSF50978">
    <property type="entry name" value="WD40 repeat-like"/>
    <property type="match status" value="1"/>
</dbReference>
<dbReference type="PIRSF" id="PIRSF038093">
    <property type="entry name" value="ARP2/3_su1"/>
    <property type="match status" value="1"/>
</dbReference>
<accession>A0AAF3J1X1</accession>
<dbReference type="PROSITE" id="PS50082">
    <property type="entry name" value="WD_REPEATS_2"/>
    <property type="match status" value="1"/>
</dbReference>
<keyword evidence="7 8" id="KW-0206">Cytoskeleton</keyword>
<name>A0AAF3J1X1_9BILA</name>
<dbReference type="AlphaFoldDB" id="A0AAF3J1X1"/>
<keyword evidence="4 9" id="KW-0853">WD repeat</keyword>
<dbReference type="WBParaSite" id="MBELARI_LOCUS11045">
    <property type="protein sequence ID" value="MBELARI_LOCUS11045"/>
    <property type="gene ID" value="MBELARI_LOCUS11045"/>
</dbReference>
<evidence type="ECO:0000313" key="10">
    <source>
        <dbReference type="Proteomes" id="UP000887575"/>
    </source>
</evidence>
<evidence type="ECO:0000256" key="3">
    <source>
        <dbReference type="ARBA" id="ARBA00022490"/>
    </source>
</evidence>